<proteinExistence type="predicted"/>
<dbReference type="RefSeq" id="WP_169491466.1">
    <property type="nucleotide sequence ID" value="NZ_AP029021.1"/>
</dbReference>
<accession>A0A7Y0BKW3</accession>
<evidence type="ECO:0000313" key="1">
    <source>
        <dbReference type="EMBL" id="NML92190.1"/>
    </source>
</evidence>
<dbReference type="AlphaFoldDB" id="A0A7Y0BKW3"/>
<comment type="caution">
    <text evidence="1">The sequence shown here is derived from an EMBL/GenBank/DDBJ whole genome shotgun (WGS) entry which is preliminary data.</text>
</comment>
<evidence type="ECO:0000313" key="2">
    <source>
        <dbReference type="Proteomes" id="UP000583556"/>
    </source>
</evidence>
<protein>
    <submittedName>
        <fullName evidence="1">Uncharacterized protein</fullName>
    </submittedName>
</protein>
<keyword evidence="2" id="KW-1185">Reference proteome</keyword>
<organism evidence="1 2">
    <name type="scientific">Novosphingobium olei</name>
    <dbReference type="NCBI Taxonomy" id="2728851"/>
    <lineage>
        <taxon>Bacteria</taxon>
        <taxon>Pseudomonadati</taxon>
        <taxon>Pseudomonadota</taxon>
        <taxon>Alphaproteobacteria</taxon>
        <taxon>Sphingomonadales</taxon>
        <taxon>Sphingomonadaceae</taxon>
        <taxon>Novosphingobium</taxon>
    </lineage>
</organism>
<dbReference type="EMBL" id="JABBGM010000001">
    <property type="protein sequence ID" value="NML92190.1"/>
    <property type="molecule type" value="Genomic_DNA"/>
</dbReference>
<sequence>MDRAAQELRDALALPIAAGTIGLYRSSEDIGRRLEQSFPFAGAKIDWSLTRGHLAVSAGARSLVGFSAFFEDRRTALGNDQPAFYLSEGPIDFALRASLITFQRHLRSIVSVPAHHYFVAEDFSWCIVYSMEGDIDFGWSPVHR</sequence>
<name>A0A7Y0BKW3_9SPHN</name>
<reference evidence="1 2" key="1">
    <citation type="submission" date="2020-04" db="EMBL/GenBank/DDBJ databases">
        <title>Novosphingobium sp. TW-4 isolated from soil.</title>
        <authorList>
            <person name="Dahal R.H."/>
            <person name="Chaudhary D.K."/>
        </authorList>
    </citation>
    <scope>NUCLEOTIDE SEQUENCE [LARGE SCALE GENOMIC DNA]</scope>
    <source>
        <strain evidence="1 2">TW-4</strain>
    </source>
</reference>
<gene>
    <name evidence="1" type="ORF">HHL27_00710</name>
</gene>
<dbReference type="Proteomes" id="UP000583556">
    <property type="component" value="Unassembled WGS sequence"/>
</dbReference>